<dbReference type="Pfam" id="PF21983">
    <property type="entry name" value="NikA-like"/>
    <property type="match status" value="1"/>
</dbReference>
<name>A0A2K9UZ56_VIBAL</name>
<protein>
    <submittedName>
        <fullName evidence="1">Plasmid mobilization relaxosome protein MobC</fullName>
    </submittedName>
</protein>
<dbReference type="InterPro" id="IPR053842">
    <property type="entry name" value="NikA-like"/>
</dbReference>
<reference evidence="1" key="1">
    <citation type="submission" date="2017-11" db="EMBL/GenBank/DDBJ databases">
        <title>Genetic charecterization of a blaVIM-1-Carrying plasmid in Vibrio alginolyticus.</title>
        <authorList>
            <person name="Zheng Z."/>
            <person name="Li R."/>
            <person name="Chen S."/>
        </authorList>
    </citation>
    <scope>NUCLEOTIDE SEQUENCE</scope>
    <source>
        <strain evidence="1">Vb1978</strain>
        <plasmid evidence="1">pVb1978</plasmid>
    </source>
</reference>
<geneLocation type="plasmid" evidence="1">
    <name>pVb1978</name>
</geneLocation>
<accession>A0A2K9UZ56</accession>
<proteinExistence type="predicted"/>
<keyword evidence="1" id="KW-0614">Plasmid</keyword>
<dbReference type="RefSeq" id="WP_012850387.1">
    <property type="nucleotide sequence ID" value="NZ_MG456577.1"/>
</dbReference>
<sequence>MPRAETRLSEEEKQAWVDFCQFAGEPEAKMLRKMILKVSGGAEANPAASKREPKTGKVTVRLTESERVKLLEKVEREGYENPTKWTTALVRSALHREPVLTDDEVAALRESNRELAAIGRNLNQVARALNIEFRESDKLKREAIEKLAERIEQHKDQVAALLTRNMSRWEEDDG</sequence>
<dbReference type="EMBL" id="MG456577">
    <property type="protein sequence ID" value="AUV50312.1"/>
    <property type="molecule type" value="Genomic_DNA"/>
</dbReference>
<evidence type="ECO:0000313" key="1">
    <source>
        <dbReference type="EMBL" id="AUV50312.1"/>
    </source>
</evidence>
<organism evidence="1">
    <name type="scientific">Vibrio alginolyticus</name>
    <dbReference type="NCBI Taxonomy" id="663"/>
    <lineage>
        <taxon>Bacteria</taxon>
        <taxon>Pseudomonadati</taxon>
        <taxon>Pseudomonadota</taxon>
        <taxon>Gammaproteobacteria</taxon>
        <taxon>Vibrionales</taxon>
        <taxon>Vibrionaceae</taxon>
        <taxon>Vibrio</taxon>
    </lineage>
</organism>
<dbReference type="AlphaFoldDB" id="A0A2K9UZ56"/>